<feature type="region of interest" description="Disordered" evidence="3">
    <location>
        <begin position="110"/>
        <end position="295"/>
    </location>
</feature>
<accession>A0AAD7NR29</accession>
<dbReference type="PANTHER" id="PTHR45880">
    <property type="entry name" value="RNA-BINDING MOTIF PROTEIN, X-LINKED 2"/>
    <property type="match status" value="1"/>
</dbReference>
<evidence type="ECO:0000256" key="2">
    <source>
        <dbReference type="PROSITE-ProRule" id="PRU00176"/>
    </source>
</evidence>
<feature type="compositionally biased region" description="Basic and acidic residues" evidence="3">
    <location>
        <begin position="265"/>
        <end position="276"/>
    </location>
</feature>
<dbReference type="Gene3D" id="3.30.70.330">
    <property type="match status" value="1"/>
</dbReference>
<dbReference type="InterPro" id="IPR045844">
    <property type="entry name" value="RRM_Ist3-like"/>
</dbReference>
<dbReference type="EMBL" id="JARJLG010000022">
    <property type="protein sequence ID" value="KAJ7771044.1"/>
    <property type="molecule type" value="Genomic_DNA"/>
</dbReference>
<dbReference type="SUPFAM" id="SSF54928">
    <property type="entry name" value="RNA-binding domain, RBD"/>
    <property type="match status" value="1"/>
</dbReference>
<dbReference type="PROSITE" id="PS50102">
    <property type="entry name" value="RRM"/>
    <property type="match status" value="1"/>
</dbReference>
<feature type="compositionally biased region" description="Basic and acidic residues" evidence="3">
    <location>
        <begin position="110"/>
        <end position="120"/>
    </location>
</feature>
<evidence type="ECO:0000256" key="3">
    <source>
        <dbReference type="SAM" id="MobiDB-lite"/>
    </source>
</evidence>
<feature type="compositionally biased region" description="Basic residues" evidence="3">
    <location>
        <begin position="200"/>
        <end position="214"/>
    </location>
</feature>
<dbReference type="SMART" id="SM00360">
    <property type="entry name" value="RRM"/>
    <property type="match status" value="1"/>
</dbReference>
<dbReference type="AlphaFoldDB" id="A0AAD7NR29"/>
<proteinExistence type="predicted"/>
<dbReference type="GO" id="GO:0071011">
    <property type="term" value="C:precatalytic spliceosome"/>
    <property type="evidence" value="ECO:0007669"/>
    <property type="project" value="TreeGrafter"/>
</dbReference>
<dbReference type="GO" id="GO:0000398">
    <property type="term" value="P:mRNA splicing, via spliceosome"/>
    <property type="evidence" value="ECO:0007669"/>
    <property type="project" value="InterPro"/>
</dbReference>
<dbReference type="Proteomes" id="UP001215280">
    <property type="component" value="Unassembled WGS sequence"/>
</dbReference>
<organism evidence="5 6">
    <name type="scientific">Mycena maculata</name>
    <dbReference type="NCBI Taxonomy" id="230809"/>
    <lineage>
        <taxon>Eukaryota</taxon>
        <taxon>Fungi</taxon>
        <taxon>Dikarya</taxon>
        <taxon>Basidiomycota</taxon>
        <taxon>Agaricomycotina</taxon>
        <taxon>Agaricomycetes</taxon>
        <taxon>Agaricomycetidae</taxon>
        <taxon>Agaricales</taxon>
        <taxon>Marasmiineae</taxon>
        <taxon>Mycenaceae</taxon>
        <taxon>Mycena</taxon>
    </lineage>
</organism>
<feature type="domain" description="RRM" evidence="4">
    <location>
        <begin position="32"/>
        <end position="110"/>
    </location>
</feature>
<keyword evidence="1 2" id="KW-0694">RNA-binding</keyword>
<gene>
    <name evidence="5" type="ORF">DFH07DRAFT_239456</name>
</gene>
<dbReference type="InterPro" id="IPR051847">
    <property type="entry name" value="RNA_proc/Spliceosome_comp"/>
</dbReference>
<dbReference type="InterPro" id="IPR012677">
    <property type="entry name" value="Nucleotide-bd_a/b_plait_sf"/>
</dbReference>
<reference evidence="5" key="1">
    <citation type="submission" date="2023-03" db="EMBL/GenBank/DDBJ databases">
        <title>Massive genome expansion in bonnet fungi (Mycena s.s.) driven by repeated elements and novel gene families across ecological guilds.</title>
        <authorList>
            <consortium name="Lawrence Berkeley National Laboratory"/>
            <person name="Harder C.B."/>
            <person name="Miyauchi S."/>
            <person name="Viragh M."/>
            <person name="Kuo A."/>
            <person name="Thoen E."/>
            <person name="Andreopoulos B."/>
            <person name="Lu D."/>
            <person name="Skrede I."/>
            <person name="Drula E."/>
            <person name="Henrissat B."/>
            <person name="Morin E."/>
            <person name="Kohler A."/>
            <person name="Barry K."/>
            <person name="LaButti K."/>
            <person name="Morin E."/>
            <person name="Salamov A."/>
            <person name="Lipzen A."/>
            <person name="Mereny Z."/>
            <person name="Hegedus B."/>
            <person name="Baldrian P."/>
            <person name="Stursova M."/>
            <person name="Weitz H."/>
            <person name="Taylor A."/>
            <person name="Grigoriev I.V."/>
            <person name="Nagy L.G."/>
            <person name="Martin F."/>
            <person name="Kauserud H."/>
        </authorList>
    </citation>
    <scope>NUCLEOTIDE SEQUENCE</scope>
    <source>
        <strain evidence="5">CBHHK188m</strain>
    </source>
</reference>
<dbReference type="Pfam" id="PF00076">
    <property type="entry name" value="RRM_1"/>
    <property type="match status" value="1"/>
</dbReference>
<dbReference type="InterPro" id="IPR035979">
    <property type="entry name" value="RBD_domain_sf"/>
</dbReference>
<evidence type="ECO:0000259" key="4">
    <source>
        <dbReference type="PROSITE" id="PS50102"/>
    </source>
</evidence>
<evidence type="ECO:0000313" key="5">
    <source>
        <dbReference type="EMBL" id="KAJ7771044.1"/>
    </source>
</evidence>
<dbReference type="PANTHER" id="PTHR45880:SF1">
    <property type="entry name" value="RNA-BINDING MOTIF PROTEIN, X-LINKED 2"/>
    <property type="match status" value="1"/>
</dbReference>
<dbReference type="GO" id="GO:0005686">
    <property type="term" value="C:U2 snRNP"/>
    <property type="evidence" value="ECO:0007669"/>
    <property type="project" value="TreeGrafter"/>
</dbReference>
<feature type="compositionally biased region" description="Low complexity" evidence="3">
    <location>
        <begin position="147"/>
        <end position="156"/>
    </location>
</feature>
<protein>
    <recommendedName>
        <fullName evidence="4">RRM domain-containing protein</fullName>
    </recommendedName>
</protein>
<sequence>MNVVKEINKINQLELDLGVSGASWHDEYKDSAYVFVGGLPFDLTEGDVITIFSQYGEVMDLNMPRDKETGKRRGFAFLMYEDQRSTVLAVDNLNGATVLEKTLRVDHVKDYKQPRTKGEDGEWVEPDEQSLNAKPQLIMDDDDDAGSDSSASSAGSIDPEDPMRDYLIAQRKEAKALKKAGKKSKSKGKHKDETPEERRARKAKKAEKKARKGKKASEGMRGVEALLSTLDNRPRRPRSASRSPPTQLRRQRSRSRSPGRPGRPRSPEYDPRDGGARRGARRQRSRSREPSWRRD</sequence>
<dbReference type="InterPro" id="IPR000504">
    <property type="entry name" value="RRM_dom"/>
</dbReference>
<evidence type="ECO:0000256" key="1">
    <source>
        <dbReference type="ARBA" id="ARBA00022884"/>
    </source>
</evidence>
<dbReference type="CDD" id="cd12411">
    <property type="entry name" value="RRM_ist3_like"/>
    <property type="match status" value="1"/>
</dbReference>
<dbReference type="GO" id="GO:0003723">
    <property type="term" value="F:RNA binding"/>
    <property type="evidence" value="ECO:0007669"/>
    <property type="project" value="UniProtKB-UniRule"/>
</dbReference>
<feature type="compositionally biased region" description="Basic and acidic residues" evidence="3">
    <location>
        <begin position="286"/>
        <end position="295"/>
    </location>
</feature>
<feature type="compositionally biased region" description="Basic residues" evidence="3">
    <location>
        <begin position="177"/>
        <end position="189"/>
    </location>
</feature>
<dbReference type="GO" id="GO:0071013">
    <property type="term" value="C:catalytic step 2 spliceosome"/>
    <property type="evidence" value="ECO:0007669"/>
    <property type="project" value="TreeGrafter"/>
</dbReference>
<comment type="caution">
    <text evidence="5">The sequence shown here is derived from an EMBL/GenBank/DDBJ whole genome shotgun (WGS) entry which is preliminary data.</text>
</comment>
<feature type="compositionally biased region" description="Basic and acidic residues" evidence="3">
    <location>
        <begin position="190"/>
        <end position="199"/>
    </location>
</feature>
<keyword evidence="6" id="KW-1185">Reference proteome</keyword>
<dbReference type="FunFam" id="3.30.70.330:FF:000609">
    <property type="entry name" value="U2 snRNP component IST3"/>
    <property type="match status" value="1"/>
</dbReference>
<name>A0AAD7NR29_9AGAR</name>
<evidence type="ECO:0000313" key="6">
    <source>
        <dbReference type="Proteomes" id="UP001215280"/>
    </source>
</evidence>